<proteinExistence type="predicted"/>
<organism evidence="2 3">
    <name type="scientific">Plesiocystis pacifica SIR-1</name>
    <dbReference type="NCBI Taxonomy" id="391625"/>
    <lineage>
        <taxon>Bacteria</taxon>
        <taxon>Pseudomonadati</taxon>
        <taxon>Myxococcota</taxon>
        <taxon>Polyangia</taxon>
        <taxon>Nannocystales</taxon>
        <taxon>Nannocystaceae</taxon>
        <taxon>Plesiocystis</taxon>
    </lineage>
</organism>
<dbReference type="SUPFAM" id="SSF53300">
    <property type="entry name" value="vWA-like"/>
    <property type="match status" value="1"/>
</dbReference>
<comment type="caution">
    <text evidence="2">The sequence shown here is derived from an EMBL/GenBank/DDBJ whole genome shotgun (WGS) entry which is preliminary data.</text>
</comment>
<evidence type="ECO:0000256" key="1">
    <source>
        <dbReference type="SAM" id="SignalP"/>
    </source>
</evidence>
<sequence length="700" mass="76255">MLAALASFTLLGPAPAQATAPRTNGGGSLLETRYDAVLHPHSVHTRVEVTRTFHNTGATSELLELEIPLPCDAQLGDFQLLDGEGQWIAAELLEAEVAQERWFAGAGVSGEPARDADTSAWLTRDDCDAQLLLHPVPAFGERSIHYTLTFMPAREDGEYRLTLPAFHRYDQPARVLVESPEEPGMQLRVDDREPSLEARAQLVAPLVLDGAHEHTLSLRSDRPKLARARHSIVDFGALGVEGERVLVDARLDLPARLPAPPPPRRVVLLLDGSRSLDETSRDALLGHAAAYLRVLAQEHPDARVELVRFDRELSRLYHDFIPAAWAAEDIRGWSSWEARNGSELGLALDGARHLLDRARAEELARLDEDAPDDPRTDWILAFSDFDLRSTWADDELDAQLAATLDAAAHDVRVHAVRPHSGTASFRPYGGHDTWSLFAPLSGGASWEVSHRAHDPEQLESAAREWIRPTRVWNMKLVQAFGDAGEVSYFLGDSVPEGTRVSDTTVLGVEDVEDGWGRVPTHIAFTGEVWGQPRAWTTSPDRALTQVLAGHHALGQSDASLEQAERLALARLAAVVTAELSAFASASFGGPTQQPLYMRGFGSRSIGYTTRCGGPSGVHVVHRDDLGLLLASATAHCTQVSERALASTVVELDKHEVTEVASPDACIEQALWDVDLRVSNTIDSGRFALGGSAGAVELRRL</sequence>
<reference evidence="2 3" key="1">
    <citation type="submission" date="2007-06" db="EMBL/GenBank/DDBJ databases">
        <authorList>
            <person name="Shimkets L."/>
            <person name="Ferriera S."/>
            <person name="Johnson J."/>
            <person name="Kravitz S."/>
            <person name="Beeson K."/>
            <person name="Sutton G."/>
            <person name="Rogers Y.-H."/>
            <person name="Friedman R."/>
            <person name="Frazier M."/>
            <person name="Venter J.C."/>
        </authorList>
    </citation>
    <scope>NUCLEOTIDE SEQUENCE [LARGE SCALE GENOMIC DNA]</scope>
    <source>
        <strain evidence="2 3">SIR-1</strain>
    </source>
</reference>
<keyword evidence="1" id="KW-0732">Signal</keyword>
<dbReference type="InterPro" id="IPR036465">
    <property type="entry name" value="vWFA_dom_sf"/>
</dbReference>
<accession>A6GBF6</accession>
<name>A6GBF6_9BACT</name>
<evidence type="ECO:0008006" key="4">
    <source>
        <dbReference type="Google" id="ProtNLM"/>
    </source>
</evidence>
<dbReference type="EMBL" id="ABCS01000058">
    <property type="protein sequence ID" value="EDM76760.1"/>
    <property type="molecule type" value="Genomic_DNA"/>
</dbReference>
<evidence type="ECO:0000313" key="3">
    <source>
        <dbReference type="Proteomes" id="UP000005801"/>
    </source>
</evidence>
<feature type="signal peptide" evidence="1">
    <location>
        <begin position="1"/>
        <end position="18"/>
    </location>
</feature>
<evidence type="ECO:0000313" key="2">
    <source>
        <dbReference type="EMBL" id="EDM76760.1"/>
    </source>
</evidence>
<protein>
    <recommendedName>
        <fullName evidence="4">VIT domain-containing protein</fullName>
    </recommendedName>
</protein>
<dbReference type="AlphaFoldDB" id="A6GBF6"/>
<dbReference type="Gene3D" id="3.40.50.410">
    <property type="entry name" value="von Willebrand factor, type A domain"/>
    <property type="match status" value="1"/>
</dbReference>
<feature type="chain" id="PRO_5002695379" description="VIT domain-containing protein" evidence="1">
    <location>
        <begin position="19"/>
        <end position="700"/>
    </location>
</feature>
<dbReference type="Proteomes" id="UP000005801">
    <property type="component" value="Unassembled WGS sequence"/>
</dbReference>
<gene>
    <name evidence="2" type="ORF">PPSIR1_18702</name>
</gene>
<keyword evidence="3" id="KW-1185">Reference proteome</keyword>